<name>A0ABV6DU98_9BACL</name>
<evidence type="ECO:0000313" key="3">
    <source>
        <dbReference type="EMBL" id="MFC0216201.1"/>
    </source>
</evidence>
<dbReference type="Pfam" id="PF00702">
    <property type="entry name" value="Hydrolase"/>
    <property type="match status" value="1"/>
</dbReference>
<dbReference type="Gene3D" id="3.40.50.1000">
    <property type="entry name" value="HAD superfamily/HAD-like"/>
    <property type="match status" value="1"/>
</dbReference>
<dbReference type="SFLD" id="SFLDS00003">
    <property type="entry name" value="Haloacid_Dehalogenase"/>
    <property type="match status" value="1"/>
</dbReference>
<dbReference type="GO" id="GO:0016787">
    <property type="term" value="F:hydrolase activity"/>
    <property type="evidence" value="ECO:0007669"/>
    <property type="project" value="UniProtKB-KW"/>
</dbReference>
<gene>
    <name evidence="3" type="ORF">ACFFK0_27775</name>
</gene>
<keyword evidence="2" id="KW-0460">Magnesium</keyword>
<evidence type="ECO:0000313" key="4">
    <source>
        <dbReference type="Proteomes" id="UP001589776"/>
    </source>
</evidence>
<dbReference type="InterPro" id="IPR023214">
    <property type="entry name" value="HAD_sf"/>
</dbReference>
<dbReference type="Proteomes" id="UP001589776">
    <property type="component" value="Unassembled WGS sequence"/>
</dbReference>
<evidence type="ECO:0000256" key="2">
    <source>
        <dbReference type="ARBA" id="ARBA00022842"/>
    </source>
</evidence>
<comment type="caution">
    <text evidence="3">The sequence shown here is derived from an EMBL/GenBank/DDBJ whole genome shotgun (WGS) entry which is preliminary data.</text>
</comment>
<reference evidence="3 4" key="1">
    <citation type="submission" date="2024-09" db="EMBL/GenBank/DDBJ databases">
        <authorList>
            <person name="Sun Q."/>
            <person name="Mori K."/>
        </authorList>
    </citation>
    <scope>NUCLEOTIDE SEQUENCE [LARGE SCALE GENOMIC DNA]</scope>
    <source>
        <strain evidence="3 4">CCM 7759</strain>
    </source>
</reference>
<sequence length="251" mass="28799">MSSWFRKGRKKALFFDMNNTLVDRRQCFHAGFIEVLSQFTARWEADSITEIGTPEDALLAYKAEWSKRRKQPVREPLSSDELRFVCLRKALEPYPLKVSEAFSRAFFQQVEMAEEGYVTLFPHVLETLEKLSGTYRLAIISNGRRDRLESNLARLGLDRFVPRERLFSSERDGPRKPHPDIFHSAMRAVGIRPQEGVMIGNSWKQDIVGAVDSGMDAVWIHPAGAKKIAQRKLGRGQVVIIRAFHQLQTIL</sequence>
<dbReference type="SFLD" id="SFLDG01129">
    <property type="entry name" value="C1.5:_HAD__Beta-PGM__Phosphata"/>
    <property type="match status" value="1"/>
</dbReference>
<dbReference type="InterPro" id="IPR036412">
    <property type="entry name" value="HAD-like_sf"/>
</dbReference>
<protein>
    <submittedName>
        <fullName evidence="3">HAD family hydrolase</fullName>
        <ecNumber evidence="3">3.1.3.-</ecNumber>
    </submittedName>
</protein>
<dbReference type="EMBL" id="JBHLWN010000111">
    <property type="protein sequence ID" value="MFC0216201.1"/>
    <property type="molecule type" value="Genomic_DNA"/>
</dbReference>
<dbReference type="RefSeq" id="WP_377474142.1">
    <property type="nucleotide sequence ID" value="NZ_JBHLWN010000111.1"/>
</dbReference>
<dbReference type="PANTHER" id="PTHR46470">
    <property type="entry name" value="N-ACYLNEURAMINATE-9-PHOSPHATASE"/>
    <property type="match status" value="1"/>
</dbReference>
<keyword evidence="1 3" id="KW-0378">Hydrolase</keyword>
<proteinExistence type="predicted"/>
<organism evidence="3 4">
    <name type="scientific">Paenibacillus chartarius</name>
    <dbReference type="NCBI Taxonomy" id="747481"/>
    <lineage>
        <taxon>Bacteria</taxon>
        <taxon>Bacillati</taxon>
        <taxon>Bacillota</taxon>
        <taxon>Bacilli</taxon>
        <taxon>Bacillales</taxon>
        <taxon>Paenibacillaceae</taxon>
        <taxon>Paenibacillus</taxon>
    </lineage>
</organism>
<dbReference type="EC" id="3.1.3.-" evidence="3"/>
<dbReference type="SUPFAM" id="SSF56784">
    <property type="entry name" value="HAD-like"/>
    <property type="match status" value="1"/>
</dbReference>
<dbReference type="InterPro" id="IPR051400">
    <property type="entry name" value="HAD-like_hydrolase"/>
</dbReference>
<evidence type="ECO:0000256" key="1">
    <source>
        <dbReference type="ARBA" id="ARBA00022801"/>
    </source>
</evidence>
<accession>A0ABV6DU98</accession>
<dbReference type="Gene3D" id="1.20.120.710">
    <property type="entry name" value="Haloacid dehalogenase hydrolase-like domain"/>
    <property type="match status" value="1"/>
</dbReference>
<keyword evidence="4" id="KW-1185">Reference proteome</keyword>